<evidence type="ECO:0000313" key="12">
    <source>
        <dbReference type="EMBL" id="HGI30369.1"/>
    </source>
</evidence>
<dbReference type="EMBL" id="DTFV01000053">
    <property type="protein sequence ID" value="HGI30369.1"/>
    <property type="molecule type" value="Genomic_DNA"/>
</dbReference>
<name>A0A7V3YFW3_9BACT</name>
<comment type="subunit">
    <text evidence="10">Probably a homodimer.</text>
</comment>
<proteinExistence type="inferred from homology"/>
<sequence length="249" mass="28350">MLPGFLKYAVEIGVLYYFSYQFLRWVKGTPLFLPVRSLIVLFIAAGVSNLLTLGELRLFWRLCLFVYVGTMLLVLQPELRRNYMNRLYHHVLFERNTNEEGRVKFIEDLALACQTLSRKKIGALVVLERTNSLRDFIQTGVLVDAFFSPELLFSIFLPDSPLHDGAVVVRENKIVAAGCILPLAERVEARRKIGTRHRAGLGVTEQTDALAIVISEETGKISLAVHGRMAWDIEAGTLKRMLKILYRRL</sequence>
<dbReference type="InterPro" id="IPR036888">
    <property type="entry name" value="DNA_integrity_DisA_N_sf"/>
</dbReference>
<evidence type="ECO:0000256" key="1">
    <source>
        <dbReference type="ARBA" id="ARBA00000877"/>
    </source>
</evidence>
<dbReference type="HAMAP" id="MF_01499">
    <property type="entry name" value="DacA"/>
    <property type="match status" value="1"/>
</dbReference>
<comment type="caution">
    <text evidence="10">Lacks conserved residue(s) required for the propagation of feature annotation.</text>
</comment>
<keyword evidence="6 10" id="KW-0547">Nucleotide-binding</keyword>
<evidence type="ECO:0000256" key="10">
    <source>
        <dbReference type="HAMAP-Rule" id="MF_01499"/>
    </source>
</evidence>
<keyword evidence="3 10" id="KW-0808">Transferase</keyword>
<dbReference type="GO" id="GO:0106408">
    <property type="term" value="F:diadenylate cyclase activity"/>
    <property type="evidence" value="ECO:0007669"/>
    <property type="project" value="UniProtKB-EC"/>
</dbReference>
<reference evidence="12" key="1">
    <citation type="journal article" date="2020" name="mSystems">
        <title>Genome- and Community-Level Interaction Insights into Carbon Utilization and Element Cycling Functions of Hydrothermarchaeota in Hydrothermal Sediment.</title>
        <authorList>
            <person name="Zhou Z."/>
            <person name="Liu Y."/>
            <person name="Xu W."/>
            <person name="Pan J."/>
            <person name="Luo Z.H."/>
            <person name="Li M."/>
        </authorList>
    </citation>
    <scope>NUCLEOTIDE SEQUENCE [LARGE SCALE GENOMIC DNA]</scope>
    <source>
        <strain evidence="12">SpSt-747</strain>
    </source>
</reference>
<dbReference type="InterPro" id="IPR003390">
    <property type="entry name" value="DNA_integrity_scan_DisA_N"/>
</dbReference>
<dbReference type="NCBIfam" id="TIGR00159">
    <property type="entry name" value="diadenylate cyclase CdaA"/>
    <property type="match status" value="1"/>
</dbReference>
<dbReference type="EC" id="2.7.7.85" evidence="10"/>
<dbReference type="GO" id="GO:0005524">
    <property type="term" value="F:ATP binding"/>
    <property type="evidence" value="ECO:0007669"/>
    <property type="project" value="UniProtKB-UniRule"/>
</dbReference>
<keyword evidence="8 10" id="KW-1133">Transmembrane helix</keyword>
<feature type="domain" description="DAC" evidence="11">
    <location>
        <begin position="76"/>
        <end position="235"/>
    </location>
</feature>
<dbReference type="Gene3D" id="3.40.1700.10">
    <property type="entry name" value="DNA integrity scanning protein, DisA, N-terminal domain"/>
    <property type="match status" value="1"/>
</dbReference>
<evidence type="ECO:0000256" key="8">
    <source>
        <dbReference type="ARBA" id="ARBA00022989"/>
    </source>
</evidence>
<dbReference type="PIRSF" id="PIRSF004793">
    <property type="entry name" value="UCP004793"/>
    <property type="match status" value="1"/>
</dbReference>
<comment type="similarity">
    <text evidence="10">Belongs to the adenylate cyclase family. DacA/CdaA subfamily.</text>
</comment>
<evidence type="ECO:0000256" key="4">
    <source>
        <dbReference type="ARBA" id="ARBA00022692"/>
    </source>
</evidence>
<keyword evidence="7 10" id="KW-0067">ATP-binding</keyword>
<keyword evidence="2 10" id="KW-1003">Cell membrane</keyword>
<dbReference type="InterPro" id="IPR050338">
    <property type="entry name" value="DisA"/>
</dbReference>
<evidence type="ECO:0000256" key="5">
    <source>
        <dbReference type="ARBA" id="ARBA00022695"/>
    </source>
</evidence>
<dbReference type="GO" id="GO:0006171">
    <property type="term" value="P:cAMP biosynthetic process"/>
    <property type="evidence" value="ECO:0007669"/>
    <property type="project" value="InterPro"/>
</dbReference>
<comment type="catalytic activity">
    <reaction evidence="1 10">
        <text>2 ATP = 3',3'-c-di-AMP + 2 diphosphate</text>
        <dbReference type="Rhea" id="RHEA:35655"/>
        <dbReference type="ChEBI" id="CHEBI:30616"/>
        <dbReference type="ChEBI" id="CHEBI:33019"/>
        <dbReference type="ChEBI" id="CHEBI:71500"/>
        <dbReference type="EC" id="2.7.7.85"/>
    </reaction>
</comment>
<comment type="function">
    <text evidence="10">Catalyzes the condensation of 2 ATP molecules into cyclic di-AMP (c-di-AMP), a second messenger used to regulate differing processes in different bacteria.</text>
</comment>
<gene>
    <name evidence="10" type="primary">dacA</name>
    <name evidence="12" type="ORF">ENV30_03565</name>
</gene>
<dbReference type="AlphaFoldDB" id="A0A7V3YFW3"/>
<evidence type="ECO:0000256" key="7">
    <source>
        <dbReference type="ARBA" id="ARBA00022840"/>
    </source>
</evidence>
<protein>
    <recommendedName>
        <fullName evidence="10">Diadenylate cyclase</fullName>
        <shortName evidence="10">DAC</shortName>
        <ecNumber evidence="10">2.7.7.85</ecNumber>
    </recommendedName>
    <alternativeName>
        <fullName evidence="10">Cyclic-di-AMP synthase</fullName>
        <shortName evidence="10">c-di-AMP synthase</shortName>
    </alternativeName>
</protein>
<evidence type="ECO:0000259" key="11">
    <source>
        <dbReference type="PROSITE" id="PS51794"/>
    </source>
</evidence>
<dbReference type="PANTHER" id="PTHR34185:SF1">
    <property type="entry name" value="DIADENYLATE CYCLASE"/>
    <property type="match status" value="1"/>
</dbReference>
<evidence type="ECO:0000256" key="9">
    <source>
        <dbReference type="ARBA" id="ARBA00023136"/>
    </source>
</evidence>
<dbReference type="SUPFAM" id="SSF143597">
    <property type="entry name" value="YojJ-like"/>
    <property type="match status" value="1"/>
</dbReference>
<organism evidence="12">
    <name type="scientific">Candidatus Caldatribacterium californiense</name>
    <dbReference type="NCBI Taxonomy" id="1454726"/>
    <lineage>
        <taxon>Bacteria</taxon>
        <taxon>Pseudomonadati</taxon>
        <taxon>Atribacterota</taxon>
        <taxon>Atribacteria</taxon>
        <taxon>Atribacterales</taxon>
        <taxon>Candidatus Caldatribacteriaceae</taxon>
        <taxon>Candidatus Caldatribacterium</taxon>
    </lineage>
</organism>
<evidence type="ECO:0000256" key="6">
    <source>
        <dbReference type="ARBA" id="ARBA00022741"/>
    </source>
</evidence>
<dbReference type="FunFam" id="3.40.1700.10:FF:000002">
    <property type="entry name" value="Diadenylate cyclase"/>
    <property type="match status" value="1"/>
</dbReference>
<feature type="transmembrane region" description="Helical" evidence="10">
    <location>
        <begin position="35"/>
        <end position="52"/>
    </location>
</feature>
<dbReference type="PROSITE" id="PS51794">
    <property type="entry name" value="DAC"/>
    <property type="match status" value="1"/>
</dbReference>
<dbReference type="InterPro" id="IPR014046">
    <property type="entry name" value="C-di-AMP_synthase"/>
</dbReference>
<accession>A0A7V3YFW3</accession>
<keyword evidence="9 10" id="KW-0472">Membrane</keyword>
<dbReference type="GO" id="GO:0004016">
    <property type="term" value="F:adenylate cyclase activity"/>
    <property type="evidence" value="ECO:0007669"/>
    <property type="project" value="UniProtKB-UniRule"/>
</dbReference>
<keyword evidence="5 10" id="KW-0548">Nucleotidyltransferase</keyword>
<dbReference type="InterPro" id="IPR034701">
    <property type="entry name" value="CdaA"/>
</dbReference>
<dbReference type="Pfam" id="PF02457">
    <property type="entry name" value="DAC"/>
    <property type="match status" value="1"/>
</dbReference>
<keyword evidence="4 10" id="KW-0812">Transmembrane</keyword>
<evidence type="ECO:0000256" key="3">
    <source>
        <dbReference type="ARBA" id="ARBA00022679"/>
    </source>
</evidence>
<comment type="caution">
    <text evidence="12">The sequence shown here is derived from an EMBL/GenBank/DDBJ whole genome shotgun (WGS) entry which is preliminary data.</text>
</comment>
<evidence type="ECO:0000256" key="2">
    <source>
        <dbReference type="ARBA" id="ARBA00022475"/>
    </source>
</evidence>
<feature type="transmembrane region" description="Helical" evidence="10">
    <location>
        <begin position="58"/>
        <end position="75"/>
    </location>
</feature>
<dbReference type="PANTHER" id="PTHR34185">
    <property type="entry name" value="DIADENYLATE CYCLASE"/>
    <property type="match status" value="1"/>
</dbReference>